<feature type="transmembrane region" description="Helical" evidence="2">
    <location>
        <begin position="97"/>
        <end position="114"/>
    </location>
</feature>
<keyword evidence="4" id="KW-1185">Reference proteome</keyword>
<evidence type="ECO:0000313" key="3">
    <source>
        <dbReference type="EMBL" id="MBB5873800.1"/>
    </source>
</evidence>
<dbReference type="Proteomes" id="UP000587527">
    <property type="component" value="Unassembled WGS sequence"/>
</dbReference>
<reference evidence="3 4" key="1">
    <citation type="submission" date="2020-08" db="EMBL/GenBank/DDBJ databases">
        <title>Sequencing the genomes of 1000 actinobacteria strains.</title>
        <authorList>
            <person name="Klenk H.-P."/>
        </authorList>
    </citation>
    <scope>NUCLEOTIDE SEQUENCE [LARGE SCALE GENOMIC DNA]</scope>
    <source>
        <strain evidence="3 4">DSM 45362</strain>
    </source>
</reference>
<comment type="caution">
    <text evidence="3">The sequence shown here is derived from an EMBL/GenBank/DDBJ whole genome shotgun (WGS) entry which is preliminary data.</text>
</comment>
<feature type="region of interest" description="Disordered" evidence="1">
    <location>
        <begin position="1"/>
        <end position="35"/>
    </location>
</feature>
<keyword evidence="2" id="KW-0472">Membrane</keyword>
<keyword evidence="2" id="KW-0812">Transmembrane</keyword>
<keyword evidence="2" id="KW-1133">Transmembrane helix</keyword>
<evidence type="ECO:0000256" key="1">
    <source>
        <dbReference type="SAM" id="MobiDB-lite"/>
    </source>
</evidence>
<organism evidence="3 4">
    <name type="scientific">Allocatelliglobosispora scoriae</name>
    <dbReference type="NCBI Taxonomy" id="643052"/>
    <lineage>
        <taxon>Bacteria</taxon>
        <taxon>Bacillati</taxon>
        <taxon>Actinomycetota</taxon>
        <taxon>Actinomycetes</taxon>
        <taxon>Micromonosporales</taxon>
        <taxon>Micromonosporaceae</taxon>
        <taxon>Allocatelliglobosispora</taxon>
    </lineage>
</organism>
<name>A0A841C4A4_9ACTN</name>
<dbReference type="AlphaFoldDB" id="A0A841C4A4"/>
<dbReference type="EMBL" id="JACHMN010000003">
    <property type="protein sequence ID" value="MBB5873800.1"/>
    <property type="molecule type" value="Genomic_DNA"/>
</dbReference>
<protein>
    <submittedName>
        <fullName evidence="3">Uncharacterized protein</fullName>
    </submittedName>
</protein>
<evidence type="ECO:0000313" key="4">
    <source>
        <dbReference type="Proteomes" id="UP000587527"/>
    </source>
</evidence>
<evidence type="ECO:0000256" key="2">
    <source>
        <dbReference type="SAM" id="Phobius"/>
    </source>
</evidence>
<dbReference type="RefSeq" id="WP_184845393.1">
    <property type="nucleotide sequence ID" value="NZ_JACHMN010000003.1"/>
</dbReference>
<accession>A0A841C4A4</accession>
<gene>
    <name evidence="3" type="ORF">F4553_007234</name>
</gene>
<feature type="transmembrane region" description="Helical" evidence="2">
    <location>
        <begin position="68"/>
        <end position="85"/>
    </location>
</feature>
<sequence length="202" mass="21724">MTEPLPAGPGWHPAPSPVRGGSALRPGRRHRDGEGWSNRTMAAGALIPPADLALSPSTPPRSSAARNALALAMFLPAVGAGYGVHRGVAWLTGLDRAGYAATALFVAGLVAWLAPKVSYRRRDAVWVAAVPYSALYLGWRFARRLAYLPHRDWPPRDDEAPGWIQVSHPTEPGALLYVQACDTAPAAQLVGMQDERRRRAVP</sequence>
<proteinExistence type="predicted"/>